<protein>
    <submittedName>
        <fullName evidence="2">M48 family metallopeptidase</fullName>
    </submittedName>
</protein>
<dbReference type="InterPro" id="IPR002725">
    <property type="entry name" value="YgjP-like_metallopeptidase"/>
</dbReference>
<dbReference type="KEGG" id="nft:FBF37_01750"/>
<reference evidence="2 3" key="1">
    <citation type="submission" date="2019-04" db="EMBL/GenBank/DDBJ databases">
        <title>Saccharibacteria TM7 genomes.</title>
        <authorList>
            <person name="Bor B."/>
            <person name="He X."/>
            <person name="Chen T."/>
            <person name="Dewhirst F.E."/>
        </authorList>
    </citation>
    <scope>NUCLEOTIDE SEQUENCE [LARGE SCALE GENOMIC DNA]</scope>
    <source>
        <strain evidence="2 3">BB001</strain>
    </source>
</reference>
<dbReference type="CDD" id="cd07344">
    <property type="entry name" value="M48_yhfN_like"/>
    <property type="match status" value="1"/>
</dbReference>
<dbReference type="Gene3D" id="3.30.2010.10">
    <property type="entry name" value="Metalloproteases ('zincins'), catalytic domain"/>
    <property type="match status" value="1"/>
</dbReference>
<sequence>MPTITDSEFGEITVTRRALASRVSLRIAPNGRIRITMPLHAPLASAKLLIKRSRRSIQRLITEQQGDFPYSTSQQIGKSHNLLVEQGEPAVKTVGTSIIINARDDQDFADPIFQQSIRDHVVKALRKEAKSYLPRRLKFLAEQHDFHYDKTRLTHSSSRWGSCSSNGTISLNIALMNIPFELLDYVLIHELCHTRQMNHSQAFWREVAAIDPHYKRHRDALKKYTPHV</sequence>
<evidence type="ECO:0000313" key="2">
    <source>
        <dbReference type="EMBL" id="QCT42191.1"/>
    </source>
</evidence>
<gene>
    <name evidence="2" type="ORF">FBF37_01750</name>
</gene>
<keyword evidence="3" id="KW-1185">Reference proteome</keyword>
<dbReference type="EMBL" id="CP040004">
    <property type="protein sequence ID" value="QCT42191.1"/>
    <property type="molecule type" value="Genomic_DNA"/>
</dbReference>
<dbReference type="RefSeq" id="WP_138078908.1">
    <property type="nucleotide sequence ID" value="NZ_CP040004.1"/>
</dbReference>
<feature type="domain" description="YgjP-like metallopeptidase" evidence="1">
    <location>
        <begin position="22"/>
        <end position="223"/>
    </location>
</feature>
<dbReference type="PANTHER" id="PTHR30399:SF1">
    <property type="entry name" value="UTP PYROPHOSPHATASE"/>
    <property type="match status" value="1"/>
</dbReference>
<dbReference type="PANTHER" id="PTHR30399">
    <property type="entry name" value="UNCHARACTERIZED PROTEIN YGJP"/>
    <property type="match status" value="1"/>
</dbReference>
<dbReference type="OrthoDB" id="9811177at2"/>
<dbReference type="InterPro" id="IPR053136">
    <property type="entry name" value="UTP_pyrophosphatase-like"/>
</dbReference>
<proteinExistence type="predicted"/>
<evidence type="ECO:0000259" key="1">
    <source>
        <dbReference type="Pfam" id="PF01863"/>
    </source>
</evidence>
<dbReference type="AlphaFoldDB" id="A0A4P9A326"/>
<evidence type="ECO:0000313" key="3">
    <source>
        <dbReference type="Proteomes" id="UP000310639"/>
    </source>
</evidence>
<organism evidence="2 3">
    <name type="scientific">Candidatus Nanosynbacter featherlites</name>
    <dbReference type="NCBI Taxonomy" id="2572088"/>
    <lineage>
        <taxon>Bacteria</taxon>
        <taxon>Candidatus Saccharimonadota</taxon>
        <taxon>Candidatus Saccharimonadia</taxon>
        <taxon>Candidatus Nanosynbacterales</taxon>
        <taxon>Candidatus Nanosynbacteraceae</taxon>
        <taxon>Candidatus Nanosynbacter</taxon>
    </lineage>
</organism>
<dbReference type="Proteomes" id="UP000310639">
    <property type="component" value="Chromosome"/>
</dbReference>
<accession>A0A4P9A326</accession>
<dbReference type="Pfam" id="PF01863">
    <property type="entry name" value="YgjP-like"/>
    <property type="match status" value="1"/>
</dbReference>
<name>A0A4P9A326_9BACT</name>